<keyword evidence="9" id="KW-1185">Reference proteome</keyword>
<comment type="caution">
    <text evidence="8">The sequence shown here is derived from an EMBL/GenBank/DDBJ whole genome shotgun (WGS) entry which is preliminary data.</text>
</comment>
<protein>
    <submittedName>
        <fullName evidence="8">Type II secretion system F family protein</fullName>
    </submittedName>
</protein>
<evidence type="ECO:0000313" key="9">
    <source>
        <dbReference type="Proteomes" id="UP001156441"/>
    </source>
</evidence>
<keyword evidence="2" id="KW-1003">Cell membrane</keyword>
<dbReference type="InterPro" id="IPR018076">
    <property type="entry name" value="T2SS_GspF_dom"/>
</dbReference>
<dbReference type="RefSeq" id="WP_260189846.1">
    <property type="nucleotide sequence ID" value="NZ_JAFFZE010000006.1"/>
</dbReference>
<proteinExistence type="predicted"/>
<evidence type="ECO:0000259" key="7">
    <source>
        <dbReference type="Pfam" id="PF00482"/>
    </source>
</evidence>
<evidence type="ECO:0000256" key="2">
    <source>
        <dbReference type="ARBA" id="ARBA00022475"/>
    </source>
</evidence>
<keyword evidence="4 6" id="KW-1133">Transmembrane helix</keyword>
<evidence type="ECO:0000256" key="4">
    <source>
        <dbReference type="ARBA" id="ARBA00022989"/>
    </source>
</evidence>
<keyword evidence="3 6" id="KW-0812">Transmembrane</keyword>
<evidence type="ECO:0000256" key="5">
    <source>
        <dbReference type="ARBA" id="ARBA00023136"/>
    </source>
</evidence>
<dbReference type="EMBL" id="JAFFZE010000006">
    <property type="protein sequence ID" value="MCT2582499.1"/>
    <property type="molecule type" value="Genomic_DNA"/>
</dbReference>
<gene>
    <name evidence="8" type="ORF">JT362_05105</name>
</gene>
<evidence type="ECO:0000256" key="1">
    <source>
        <dbReference type="ARBA" id="ARBA00004651"/>
    </source>
</evidence>
<evidence type="ECO:0000256" key="3">
    <source>
        <dbReference type="ARBA" id="ARBA00022692"/>
    </source>
</evidence>
<evidence type="ECO:0000313" key="8">
    <source>
        <dbReference type="EMBL" id="MCT2582499.1"/>
    </source>
</evidence>
<name>A0ABT2J4I3_9PSEU</name>
<dbReference type="Pfam" id="PF00482">
    <property type="entry name" value="T2SSF"/>
    <property type="match status" value="1"/>
</dbReference>
<comment type="subcellular location">
    <subcellularLocation>
        <location evidence="1">Cell membrane</location>
        <topology evidence="1">Multi-pass membrane protein</topology>
    </subcellularLocation>
</comment>
<dbReference type="PANTHER" id="PTHR35007:SF3">
    <property type="entry name" value="POSSIBLE CONSERVED ALANINE RICH MEMBRANE PROTEIN"/>
    <property type="match status" value="1"/>
</dbReference>
<feature type="transmembrane region" description="Helical" evidence="6">
    <location>
        <begin position="43"/>
        <end position="76"/>
    </location>
</feature>
<organism evidence="8 9">
    <name type="scientific">Actinophytocola gossypii</name>
    <dbReference type="NCBI Taxonomy" id="2812003"/>
    <lineage>
        <taxon>Bacteria</taxon>
        <taxon>Bacillati</taxon>
        <taxon>Actinomycetota</taxon>
        <taxon>Actinomycetes</taxon>
        <taxon>Pseudonocardiales</taxon>
        <taxon>Pseudonocardiaceae</taxon>
    </lineage>
</organism>
<sequence>MNPTSTALLLLAAALPLSARPRATSGRLAALSGTRRSRSPSPAVLHAALAVTLGLLTALSAGLPLGPIAGAAVAAFTWSLTRRRTRAPAPDPLALAAAWDLLAACLRAGLPVATAVTSVADDLPGDARRALRATADLLALGADPADAWLPALHCPHTAALARGARHTTRSGTALADIVGALATSVRADAGDEAETRAQRAGVLIAAPLGLCFLPAFICLGIVPVVAGLAAQLSI</sequence>
<dbReference type="Proteomes" id="UP001156441">
    <property type="component" value="Unassembled WGS sequence"/>
</dbReference>
<reference evidence="8 9" key="1">
    <citation type="submission" date="2021-02" db="EMBL/GenBank/DDBJ databases">
        <title>Actinophytocola xerophila sp. nov., isolated from soil of cotton cropping field.</title>
        <authorList>
            <person name="Huang R."/>
            <person name="Chen X."/>
            <person name="Ge X."/>
            <person name="Liu W."/>
        </authorList>
    </citation>
    <scope>NUCLEOTIDE SEQUENCE [LARGE SCALE GENOMIC DNA]</scope>
    <source>
        <strain evidence="8 9">S1-96</strain>
    </source>
</reference>
<dbReference type="PANTHER" id="PTHR35007">
    <property type="entry name" value="INTEGRAL MEMBRANE PROTEIN-RELATED"/>
    <property type="match status" value="1"/>
</dbReference>
<keyword evidence="5 6" id="KW-0472">Membrane</keyword>
<feature type="transmembrane region" description="Helical" evidence="6">
    <location>
        <begin position="202"/>
        <end position="230"/>
    </location>
</feature>
<accession>A0ABT2J4I3</accession>
<evidence type="ECO:0000256" key="6">
    <source>
        <dbReference type="SAM" id="Phobius"/>
    </source>
</evidence>
<feature type="domain" description="Type II secretion system protein GspF" evidence="7">
    <location>
        <begin position="100"/>
        <end position="218"/>
    </location>
</feature>